<dbReference type="GO" id="GO:0051301">
    <property type="term" value="P:cell division"/>
    <property type="evidence" value="ECO:0007669"/>
    <property type="project" value="UniProtKB-KW"/>
</dbReference>
<dbReference type="HAMAP" id="MF_00038">
    <property type="entry name" value="MraY"/>
    <property type="match status" value="1"/>
</dbReference>
<dbReference type="GO" id="GO:0071555">
    <property type="term" value="P:cell wall organization"/>
    <property type="evidence" value="ECO:0007669"/>
    <property type="project" value="UniProtKB-KW"/>
</dbReference>
<comment type="subcellular location">
    <subcellularLocation>
        <location evidence="7">Cell membrane</location>
        <topology evidence="7">Multi-pass membrane protein</topology>
    </subcellularLocation>
    <subcellularLocation>
        <location evidence="1">Membrane</location>
        <topology evidence="1">Multi-pass membrane protein</topology>
    </subcellularLocation>
</comment>
<dbReference type="PANTHER" id="PTHR22926:SF5">
    <property type="entry name" value="PHOSPHO-N-ACETYLMURAMOYL-PENTAPEPTIDE-TRANSFERASE HOMOLOG"/>
    <property type="match status" value="1"/>
</dbReference>
<keyword evidence="7 9" id="KW-0479">Metal-binding</keyword>
<feature type="transmembrane region" description="Helical" evidence="7">
    <location>
        <begin position="67"/>
        <end position="87"/>
    </location>
</feature>
<dbReference type="GO" id="GO:0008360">
    <property type="term" value="P:regulation of cell shape"/>
    <property type="evidence" value="ECO:0007669"/>
    <property type="project" value="UniProtKB-KW"/>
</dbReference>
<dbReference type="GO" id="GO:0051992">
    <property type="term" value="F:UDP-N-acetylmuramoyl-L-alanyl-D-glutamyl-meso-2,6-diaminopimelyl-D-alanyl-D-alanine:undecaprenyl-phosphate transferase activity"/>
    <property type="evidence" value="ECO:0007669"/>
    <property type="project" value="RHEA"/>
</dbReference>
<keyword evidence="7" id="KW-1003">Cell membrane</keyword>
<keyword evidence="4 7" id="KW-0812">Transmembrane</keyword>
<keyword evidence="3 7" id="KW-0808">Transferase</keyword>
<dbReference type="UniPathway" id="UPA00219"/>
<feature type="transmembrane region" description="Helical" evidence="7">
    <location>
        <begin position="250"/>
        <end position="270"/>
    </location>
</feature>
<protein>
    <recommendedName>
        <fullName evidence="7 8">Phospho-N-acetylmuramoyl-pentapeptide-transferase</fullName>
        <ecNumber evidence="7 8">2.7.8.13</ecNumber>
    </recommendedName>
    <alternativeName>
        <fullName evidence="7">UDP-MurNAc-pentapeptide phosphotransferase</fullName>
    </alternativeName>
</protein>
<sequence length="348" mass="38757">MQLETLELVRIIVLGATAFVVAILLTPILTHFLYKYRFSKQIKSEKITPVFNKYHKHKAGTPTMGGILIWGTAILLLVLFYFLAILFPESNLSKLNFLDRGETYLPIAALIIAALFGMVDDIFGVLKIGPRGGGLKMRDRMILYTIVALLGAFWFYFKLDWTNLSIPFLGEFNIGIWYIPFFIFVIVATAFSTNETDGLDGLSGGVLMVAYSSFGIFAFLQGDYHLTGFIAVVMGALLAYLWFNIPPARFYMGDTGAMSLGVTLGVIAMLTDKSLLLPFVGFILVAESLSVILQIFSKKIRGKKIFRSTPIHHHFEALGWPESKVVMRFWIISAIMAGFGIIIGIVGY</sequence>
<feature type="transmembrane region" description="Helical" evidence="7">
    <location>
        <begin position="141"/>
        <end position="157"/>
    </location>
</feature>
<keyword evidence="5 7" id="KW-1133">Transmembrane helix</keyword>
<keyword evidence="6 7" id="KW-0472">Membrane</keyword>
<feature type="transmembrane region" description="Helical" evidence="7">
    <location>
        <begin position="226"/>
        <end position="243"/>
    </location>
</feature>
<feature type="transmembrane region" description="Helical" evidence="7">
    <location>
        <begin position="12"/>
        <end position="34"/>
    </location>
</feature>
<dbReference type="EC" id="2.7.8.13" evidence="7 8"/>
<keyword evidence="7" id="KW-0133">Cell shape</keyword>
<keyword evidence="7" id="KW-0132">Cell division</keyword>
<dbReference type="GO" id="GO:0009252">
    <property type="term" value="P:peptidoglycan biosynthetic process"/>
    <property type="evidence" value="ECO:0007669"/>
    <property type="project" value="UniProtKB-UniRule"/>
</dbReference>
<proteinExistence type="inferred from homology"/>
<feature type="binding site" evidence="9">
    <location>
        <position position="194"/>
    </location>
    <ligand>
        <name>Mg(2+)</name>
        <dbReference type="ChEBI" id="CHEBI:18420"/>
    </ligand>
</feature>
<gene>
    <name evidence="7" type="primary">mraY</name>
    <name evidence="10" type="ORF">A3H51_02800</name>
</gene>
<keyword evidence="7" id="KW-0131">Cell cycle</keyword>
<dbReference type="Pfam" id="PF10555">
    <property type="entry name" value="MraY_sig1"/>
    <property type="match status" value="1"/>
</dbReference>
<evidence type="ECO:0000256" key="7">
    <source>
        <dbReference type="HAMAP-Rule" id="MF_00038"/>
    </source>
</evidence>
<dbReference type="InterPro" id="IPR003524">
    <property type="entry name" value="PNAcMuramoyl-5peptid_Trfase"/>
</dbReference>
<dbReference type="GO" id="GO:0046872">
    <property type="term" value="F:metal ion binding"/>
    <property type="evidence" value="ECO:0007669"/>
    <property type="project" value="UniProtKB-KW"/>
</dbReference>
<feature type="transmembrane region" description="Helical" evidence="7">
    <location>
        <begin position="107"/>
        <end position="129"/>
    </location>
</feature>
<comment type="similarity">
    <text evidence="2 7">Belongs to the glycosyltransferase 4 family. MraY subfamily.</text>
</comment>
<dbReference type="STRING" id="1802164.A3H51_02800"/>
<dbReference type="Pfam" id="PF00953">
    <property type="entry name" value="Glycos_transf_4"/>
    <property type="match status" value="1"/>
</dbReference>
<reference evidence="10 11" key="1">
    <citation type="journal article" date="2016" name="Nat. Commun.">
        <title>Thousands of microbial genomes shed light on interconnected biogeochemical processes in an aquifer system.</title>
        <authorList>
            <person name="Anantharaman K."/>
            <person name="Brown C.T."/>
            <person name="Hug L.A."/>
            <person name="Sharon I."/>
            <person name="Castelle C.J."/>
            <person name="Probst A.J."/>
            <person name="Thomas B.C."/>
            <person name="Singh A."/>
            <person name="Wilkins M.J."/>
            <person name="Karaoz U."/>
            <person name="Brodie E.L."/>
            <person name="Williams K.H."/>
            <person name="Hubbard S.S."/>
            <person name="Banfield J.F."/>
        </authorList>
    </citation>
    <scope>NUCLEOTIDE SEQUENCE [LARGE SCALE GENOMIC DNA]</scope>
</reference>
<evidence type="ECO:0000313" key="11">
    <source>
        <dbReference type="Proteomes" id="UP000178509"/>
    </source>
</evidence>
<feature type="transmembrane region" description="Helical" evidence="7">
    <location>
        <begin position="201"/>
        <end position="220"/>
    </location>
</feature>
<dbReference type="AlphaFoldDB" id="A0A1G2HFR5"/>
<feature type="transmembrane region" description="Helical" evidence="7">
    <location>
        <begin position="276"/>
        <end position="297"/>
    </location>
</feature>
<keyword evidence="7 9" id="KW-0460">Magnesium</keyword>
<evidence type="ECO:0000256" key="9">
    <source>
        <dbReference type="PIRSR" id="PIRSR600715-1"/>
    </source>
</evidence>
<comment type="catalytic activity">
    <reaction evidence="7">
        <text>UDP-N-acetyl-alpha-D-muramoyl-L-alanyl-gamma-D-glutamyl-meso-2,6-diaminopimeloyl-D-alanyl-D-alanine + di-trans,octa-cis-undecaprenyl phosphate = di-trans,octa-cis-undecaprenyl diphospho-N-acetyl-alpha-D-muramoyl-L-alanyl-D-glutamyl-meso-2,6-diaminopimeloyl-D-alanyl-D-alanine + UMP</text>
        <dbReference type="Rhea" id="RHEA:28386"/>
        <dbReference type="ChEBI" id="CHEBI:57865"/>
        <dbReference type="ChEBI" id="CHEBI:60392"/>
        <dbReference type="ChEBI" id="CHEBI:61386"/>
        <dbReference type="ChEBI" id="CHEBI:61387"/>
        <dbReference type="EC" id="2.7.8.13"/>
    </reaction>
</comment>
<organism evidence="10 11">
    <name type="scientific">Candidatus Spechtbacteria bacterium RIFCSPLOWO2_02_FULL_38_8</name>
    <dbReference type="NCBI Taxonomy" id="1802164"/>
    <lineage>
        <taxon>Bacteria</taxon>
        <taxon>Candidatus Spechtiibacteriota</taxon>
    </lineage>
</organism>
<dbReference type="PANTHER" id="PTHR22926">
    <property type="entry name" value="PHOSPHO-N-ACETYLMURAMOYL-PENTAPEPTIDE-TRANSFERASE"/>
    <property type="match status" value="1"/>
</dbReference>
<dbReference type="Proteomes" id="UP000178509">
    <property type="component" value="Unassembled WGS sequence"/>
</dbReference>
<feature type="transmembrane region" description="Helical" evidence="7">
    <location>
        <begin position="177"/>
        <end position="194"/>
    </location>
</feature>
<evidence type="ECO:0000256" key="5">
    <source>
        <dbReference type="ARBA" id="ARBA00022989"/>
    </source>
</evidence>
<comment type="cofactor">
    <cofactor evidence="7 9">
        <name>Mg(2+)</name>
        <dbReference type="ChEBI" id="CHEBI:18420"/>
    </cofactor>
</comment>
<dbReference type="EMBL" id="MHOJ01000045">
    <property type="protein sequence ID" value="OGZ61322.1"/>
    <property type="molecule type" value="Genomic_DNA"/>
</dbReference>
<name>A0A1G2HFR5_9BACT</name>
<comment type="pathway">
    <text evidence="7">Cell wall biogenesis; peptidoglycan biosynthesis.</text>
</comment>
<comment type="function">
    <text evidence="7">Catalyzes the initial step of the lipid cycle reactions in the biosynthesis of the cell wall peptidoglycan: transfers peptidoglycan precursor phospho-MurNAc-pentapeptide from UDP-MurNAc-pentapeptide onto the lipid carrier undecaprenyl phosphate, yielding undecaprenyl-pyrophosphoryl-MurNAc-pentapeptide, known as lipid I.</text>
</comment>
<keyword evidence="7" id="KW-0961">Cell wall biogenesis/degradation</keyword>
<feature type="binding site" evidence="9">
    <location>
        <position position="254"/>
    </location>
    <ligand>
        <name>Mg(2+)</name>
        <dbReference type="ChEBI" id="CHEBI:18420"/>
    </ligand>
</feature>
<dbReference type="InterPro" id="IPR000715">
    <property type="entry name" value="Glycosyl_transferase_4"/>
</dbReference>
<evidence type="ECO:0000256" key="1">
    <source>
        <dbReference type="ARBA" id="ARBA00004141"/>
    </source>
</evidence>
<evidence type="ECO:0000256" key="6">
    <source>
        <dbReference type="ARBA" id="ARBA00023136"/>
    </source>
</evidence>
<evidence type="ECO:0000256" key="8">
    <source>
        <dbReference type="NCBIfam" id="TIGR00445"/>
    </source>
</evidence>
<dbReference type="NCBIfam" id="TIGR00445">
    <property type="entry name" value="mraY"/>
    <property type="match status" value="1"/>
</dbReference>
<keyword evidence="7" id="KW-0573">Peptidoglycan synthesis</keyword>
<comment type="caution">
    <text evidence="10">The sequence shown here is derived from an EMBL/GenBank/DDBJ whole genome shotgun (WGS) entry which is preliminary data.</text>
</comment>
<dbReference type="InterPro" id="IPR018480">
    <property type="entry name" value="PNAcMuramoyl-5peptid_Trfase_CS"/>
</dbReference>
<evidence type="ECO:0000256" key="3">
    <source>
        <dbReference type="ARBA" id="ARBA00022679"/>
    </source>
</evidence>
<evidence type="ECO:0000313" key="10">
    <source>
        <dbReference type="EMBL" id="OGZ61322.1"/>
    </source>
</evidence>
<evidence type="ECO:0000256" key="2">
    <source>
        <dbReference type="ARBA" id="ARBA00005583"/>
    </source>
</evidence>
<accession>A0A1G2HFR5</accession>
<dbReference type="CDD" id="cd06852">
    <property type="entry name" value="GT_MraY"/>
    <property type="match status" value="1"/>
</dbReference>
<evidence type="ECO:0000256" key="4">
    <source>
        <dbReference type="ARBA" id="ARBA00022692"/>
    </source>
</evidence>
<dbReference type="GO" id="GO:0005886">
    <property type="term" value="C:plasma membrane"/>
    <property type="evidence" value="ECO:0007669"/>
    <property type="project" value="UniProtKB-SubCell"/>
</dbReference>
<feature type="transmembrane region" description="Helical" evidence="7">
    <location>
        <begin position="329"/>
        <end position="347"/>
    </location>
</feature>
<dbReference type="GO" id="GO:0008963">
    <property type="term" value="F:phospho-N-acetylmuramoyl-pentapeptide-transferase activity"/>
    <property type="evidence" value="ECO:0007669"/>
    <property type="project" value="UniProtKB-UniRule"/>
</dbReference>